<dbReference type="GO" id="GO:0008776">
    <property type="term" value="F:acetate kinase activity"/>
    <property type="evidence" value="ECO:0007669"/>
    <property type="project" value="UniProtKB-UniRule"/>
</dbReference>
<feature type="binding site" evidence="5">
    <location>
        <position position="603"/>
    </location>
    <ligand>
        <name>substrate</name>
    </ligand>
</feature>
<evidence type="ECO:0000259" key="8">
    <source>
        <dbReference type="PROSITE" id="PS50118"/>
    </source>
</evidence>
<dbReference type="AlphaFoldDB" id="A0A9N9AU57"/>
<comment type="similarity">
    <text evidence="5">Belongs to the acetokinase family.</text>
</comment>
<reference evidence="9" key="1">
    <citation type="submission" date="2021-06" db="EMBL/GenBank/DDBJ databases">
        <authorList>
            <person name="Kallberg Y."/>
            <person name="Tangrot J."/>
            <person name="Rosling A."/>
        </authorList>
    </citation>
    <scope>NUCLEOTIDE SEQUENCE</scope>
    <source>
        <strain evidence="9">87-6 pot B 2015</strain>
    </source>
</reference>
<feature type="compositionally biased region" description="Basic residues" evidence="7">
    <location>
        <begin position="100"/>
        <end position="110"/>
    </location>
</feature>
<organism evidence="9 10">
    <name type="scientific">Funneliformis mosseae</name>
    <name type="common">Endomycorrhizal fungus</name>
    <name type="synonym">Glomus mosseae</name>
    <dbReference type="NCBI Taxonomy" id="27381"/>
    <lineage>
        <taxon>Eukaryota</taxon>
        <taxon>Fungi</taxon>
        <taxon>Fungi incertae sedis</taxon>
        <taxon>Mucoromycota</taxon>
        <taxon>Glomeromycotina</taxon>
        <taxon>Glomeromycetes</taxon>
        <taxon>Glomerales</taxon>
        <taxon>Glomeraceae</taxon>
        <taxon>Funneliformis</taxon>
    </lineage>
</organism>
<sequence length="938" mass="104945">MGRFKPVIKAQVIPNVKNTSSNIDDISKESPLTPSHTNDNTSSTTPPTVISVSTQKIQKNQMISDEQEVKKASNLDEKNPNMVIPAPEGSTVTSAPKPNVKPKRKRKSKNSKNNDTSQSDTNDNEGESKPKRTRKAKDPNAPKRPPNAYLQFTFAKRAELKQQNPKMSPKEITIMLGEAWRKLSETEKKPYYDLVTQALAQWQEDTKAYQALNHVGLTQDTAQASEIYSSSVQDNIQQNSLNTQLIPDNNLPEIGSSNNTTDGLYQLQANTTNSTCVPYNDYHSYGQQQQGSMEALLDMPPDNSQTYGYHSDMNGTHLYTDDNINTSFSLPTMIPIKVSIVDQDTHGSYFTQDFHTTQEQQEQHQVVKQDLLLCQPFDPTGTNQRPESNTISVDENPVIQKQEKPDTNNMLLCQPFEPSKMSNVVSDNDKIDHTWLQDEDQHQQTQVEYSESIIYPRFTSHEMTERGSHLIHQGTSQEIPQRVEIYQHQVQQSLQSLNRHNPEPINEMNQSAHSIQYLTHGDARTSDISFDSKEEAINLVSKGSISEITSEISAFSAKIISSDTKTTKTLQTITHEEAFSHIISYLLDTILKSKDQIKYIVHRVVHGAAETQAFILRSDPSPTRALSELDSLSELAPLHNHASVLIIKSCLKELPNSTNYVFFDTLFHQSIPPHVYTYALPFEEAKQKRIRKYGFHGISHSYVTKIAANYLGIDWNDDDTKFISLHLGSGASVCAVKGGKSVNTTMGLTPLEGLPGATRSGSIDPSAIFHLSSKARKCEESHHSVEKQFHLTEAESILNHDSGFKGLCGLSNFGDITKSIHEGNENHERAKLTFDIFVNRIVNYIGSYFVELEGNISALVFTGGIGENSKELRESVTEKVECLGFPKVDKEKNEKVEGSFKKGDDVVDISNGTEGKSRVLVVETNEEKEMVNQLITKI</sequence>
<proteinExistence type="inferred from homology"/>
<feature type="region of interest" description="Disordered" evidence="7">
    <location>
        <begin position="14"/>
        <end position="147"/>
    </location>
</feature>
<evidence type="ECO:0000313" key="9">
    <source>
        <dbReference type="EMBL" id="CAG8544941.1"/>
    </source>
</evidence>
<dbReference type="InterPro" id="IPR009071">
    <property type="entry name" value="HMG_box_dom"/>
</dbReference>
<dbReference type="Pfam" id="PF00871">
    <property type="entry name" value="Acetate_kinase"/>
    <property type="match status" value="1"/>
</dbReference>
<feature type="binding site" evidence="5">
    <location>
        <position position="926"/>
    </location>
    <ligand>
        <name>Mg(2+)</name>
        <dbReference type="ChEBI" id="CHEBI:18420"/>
    </ligand>
</feature>
<feature type="compositionally biased region" description="Polar residues" evidence="7">
    <location>
        <begin position="55"/>
        <end position="64"/>
    </location>
</feature>
<evidence type="ECO:0000256" key="1">
    <source>
        <dbReference type="ARBA" id="ARBA00022679"/>
    </source>
</evidence>
<dbReference type="EC" id="2.7.2.1" evidence="5"/>
<keyword evidence="5" id="KW-0460">Magnesium</keyword>
<protein>
    <recommendedName>
        <fullName evidence="5">Probable acetate kinase</fullName>
        <ecNumber evidence="5">2.7.2.1</ecNumber>
    </recommendedName>
    <alternativeName>
        <fullName evidence="5">Acetokinase</fullName>
    </alternativeName>
</protein>
<evidence type="ECO:0000256" key="6">
    <source>
        <dbReference type="PROSITE-ProRule" id="PRU00267"/>
    </source>
</evidence>
<comment type="pathway">
    <text evidence="5">Metabolic intermediate biosynthesis; acetyl-CoA biosynthesis; acetyl-CoA from acetate: step 1/2.</text>
</comment>
<dbReference type="SMART" id="SM00398">
    <property type="entry name" value="HMG"/>
    <property type="match status" value="1"/>
</dbReference>
<dbReference type="Gene3D" id="3.30.420.40">
    <property type="match status" value="2"/>
</dbReference>
<keyword evidence="2 5" id="KW-0547">Nucleotide-binding</keyword>
<feature type="binding site" evidence="5">
    <location>
        <begin position="726"/>
        <end position="730"/>
    </location>
    <ligand>
        <name>ATP</name>
        <dbReference type="ChEBI" id="CHEBI:30616"/>
    </ligand>
</feature>
<keyword evidence="1 5" id="KW-0808">Transferase</keyword>
<dbReference type="InterPro" id="IPR000890">
    <property type="entry name" value="Aliphatic_acid_kin_short-chain"/>
</dbReference>
<evidence type="ECO:0000256" key="4">
    <source>
        <dbReference type="ARBA" id="ARBA00022840"/>
    </source>
</evidence>
<feature type="active site" description="Proton donor/acceptor" evidence="5">
    <location>
        <position position="664"/>
    </location>
</feature>
<keyword evidence="4 5" id="KW-0067">ATP-binding</keyword>
<dbReference type="PROSITE" id="PS01076">
    <property type="entry name" value="ACETATE_KINASE_2"/>
    <property type="match status" value="1"/>
</dbReference>
<evidence type="ECO:0000313" key="10">
    <source>
        <dbReference type="Proteomes" id="UP000789375"/>
    </source>
</evidence>
<dbReference type="SUPFAM" id="SSF53067">
    <property type="entry name" value="Actin-like ATPase domain"/>
    <property type="match status" value="2"/>
</dbReference>
<dbReference type="Gene3D" id="1.10.30.10">
    <property type="entry name" value="High mobility group box domain"/>
    <property type="match status" value="1"/>
</dbReference>
<dbReference type="GO" id="GO:0005524">
    <property type="term" value="F:ATP binding"/>
    <property type="evidence" value="ECO:0007669"/>
    <property type="project" value="UniProtKB-KW"/>
</dbReference>
<dbReference type="GO" id="GO:0003677">
    <property type="term" value="F:DNA binding"/>
    <property type="evidence" value="ECO:0007669"/>
    <property type="project" value="UniProtKB-UniRule"/>
</dbReference>
<dbReference type="PANTHER" id="PTHR21060">
    <property type="entry name" value="ACETATE KINASE"/>
    <property type="match status" value="1"/>
</dbReference>
<comment type="caution">
    <text evidence="5">Lacks conserved residue(s) required for the propagation of feature annotation.</text>
</comment>
<dbReference type="InterPro" id="IPR023865">
    <property type="entry name" value="Aliphatic_acid_kinase_CS"/>
</dbReference>
<dbReference type="GO" id="GO:0005634">
    <property type="term" value="C:nucleus"/>
    <property type="evidence" value="ECO:0007669"/>
    <property type="project" value="UniProtKB-UniRule"/>
</dbReference>
<evidence type="ECO:0000256" key="2">
    <source>
        <dbReference type="ARBA" id="ARBA00022741"/>
    </source>
</evidence>
<dbReference type="InterPro" id="IPR043129">
    <property type="entry name" value="ATPase_NBD"/>
</dbReference>
<feature type="DNA-binding region" description="HMG box" evidence="6">
    <location>
        <begin position="142"/>
        <end position="210"/>
    </location>
</feature>
<comment type="catalytic activity">
    <reaction evidence="5">
        <text>acetate + ATP = acetyl phosphate + ADP</text>
        <dbReference type="Rhea" id="RHEA:11352"/>
        <dbReference type="ChEBI" id="CHEBI:22191"/>
        <dbReference type="ChEBI" id="CHEBI:30089"/>
        <dbReference type="ChEBI" id="CHEBI:30616"/>
        <dbReference type="ChEBI" id="CHEBI:456216"/>
        <dbReference type="EC" id="2.7.2.1"/>
    </reaction>
</comment>
<dbReference type="SUPFAM" id="SSF47095">
    <property type="entry name" value="HMG-box"/>
    <property type="match status" value="1"/>
</dbReference>
<keyword evidence="6" id="KW-0539">Nucleus</keyword>
<keyword evidence="3 5" id="KW-0418">Kinase</keyword>
<name>A0A9N9AU57_FUNMO</name>
<dbReference type="GO" id="GO:0000287">
    <property type="term" value="F:magnesium ion binding"/>
    <property type="evidence" value="ECO:0007669"/>
    <property type="project" value="UniProtKB-UniRule"/>
</dbReference>
<feature type="compositionally biased region" description="Low complexity" evidence="7">
    <location>
        <begin position="111"/>
        <end position="121"/>
    </location>
</feature>
<gene>
    <name evidence="9" type="ORF">FMOSSE_LOCUS6170</name>
</gene>
<dbReference type="EMBL" id="CAJVPP010001267">
    <property type="protein sequence ID" value="CAG8544941.1"/>
    <property type="molecule type" value="Genomic_DNA"/>
</dbReference>
<feature type="compositionally biased region" description="Low complexity" evidence="7">
    <location>
        <begin position="33"/>
        <end position="54"/>
    </location>
</feature>
<dbReference type="Proteomes" id="UP000789375">
    <property type="component" value="Unassembled WGS sequence"/>
</dbReference>
<comment type="cofactor">
    <cofactor evidence="5">
        <name>Mg(2+)</name>
        <dbReference type="ChEBI" id="CHEBI:18420"/>
    </cofactor>
</comment>
<feature type="compositionally biased region" description="Basic and acidic residues" evidence="7">
    <location>
        <begin position="126"/>
        <end position="141"/>
    </location>
</feature>
<evidence type="ECO:0000256" key="5">
    <source>
        <dbReference type="HAMAP-Rule" id="MF_03131"/>
    </source>
</evidence>
<dbReference type="Pfam" id="PF00505">
    <property type="entry name" value="HMG_box"/>
    <property type="match status" value="1"/>
</dbReference>
<evidence type="ECO:0000256" key="3">
    <source>
        <dbReference type="ARBA" id="ARBA00022777"/>
    </source>
</evidence>
<dbReference type="HAMAP" id="MF_00020">
    <property type="entry name" value="Acetate_kinase"/>
    <property type="match status" value="1"/>
</dbReference>
<feature type="binding site" evidence="5">
    <location>
        <begin position="864"/>
        <end position="868"/>
    </location>
    <ligand>
        <name>ATP</name>
        <dbReference type="ChEBI" id="CHEBI:30616"/>
    </ligand>
</feature>
<dbReference type="NCBIfam" id="TIGR00016">
    <property type="entry name" value="ackA"/>
    <property type="match status" value="1"/>
</dbReference>
<dbReference type="PROSITE" id="PS50118">
    <property type="entry name" value="HMG_BOX_2"/>
    <property type="match status" value="1"/>
</dbReference>
<dbReference type="InterPro" id="IPR004372">
    <property type="entry name" value="Ac/propionate_kinase"/>
</dbReference>
<keyword evidence="10" id="KW-1185">Reference proteome</keyword>
<keyword evidence="5" id="KW-0479">Metal-binding</keyword>
<keyword evidence="6" id="KW-0238">DNA-binding</keyword>
<feature type="compositionally biased region" description="Basic and acidic residues" evidence="7">
    <location>
        <begin position="67"/>
        <end position="79"/>
    </location>
</feature>
<dbReference type="GO" id="GO:0006083">
    <property type="term" value="P:acetate metabolic process"/>
    <property type="evidence" value="ECO:0007669"/>
    <property type="project" value="TreeGrafter"/>
</dbReference>
<evidence type="ECO:0000256" key="7">
    <source>
        <dbReference type="SAM" id="MobiDB-lite"/>
    </source>
</evidence>
<accession>A0A9N9AU57</accession>
<dbReference type="InterPro" id="IPR036910">
    <property type="entry name" value="HMG_box_dom_sf"/>
</dbReference>
<feature type="site" description="Transition state stabilizer" evidence="5">
    <location>
        <position position="696"/>
    </location>
</feature>
<feature type="domain" description="HMG box" evidence="8">
    <location>
        <begin position="142"/>
        <end position="210"/>
    </location>
</feature>
<dbReference type="PANTHER" id="PTHR21060:SF15">
    <property type="entry name" value="ACETATE KINASE-RELATED"/>
    <property type="match status" value="1"/>
</dbReference>
<feature type="site" description="Transition state stabilizer" evidence="5">
    <location>
        <position position="759"/>
    </location>
</feature>
<comment type="caution">
    <text evidence="9">The sequence shown here is derived from an EMBL/GenBank/DDBJ whole genome shotgun (WGS) entry which is preliminary data.</text>
</comment>
<dbReference type="GO" id="GO:0006085">
    <property type="term" value="P:acetyl-CoA biosynthetic process"/>
    <property type="evidence" value="ECO:0007669"/>
    <property type="project" value="UniProtKB-UniRule"/>
</dbReference>